<feature type="repeat" description="WD" evidence="3">
    <location>
        <begin position="139"/>
        <end position="155"/>
    </location>
</feature>
<organism evidence="4 5">
    <name type="scientific">Candidula unifasciata</name>
    <dbReference type="NCBI Taxonomy" id="100452"/>
    <lineage>
        <taxon>Eukaryota</taxon>
        <taxon>Metazoa</taxon>
        <taxon>Spiralia</taxon>
        <taxon>Lophotrochozoa</taxon>
        <taxon>Mollusca</taxon>
        <taxon>Gastropoda</taxon>
        <taxon>Heterobranchia</taxon>
        <taxon>Euthyneura</taxon>
        <taxon>Panpulmonata</taxon>
        <taxon>Eupulmonata</taxon>
        <taxon>Stylommatophora</taxon>
        <taxon>Helicina</taxon>
        <taxon>Helicoidea</taxon>
        <taxon>Geomitridae</taxon>
        <taxon>Candidula</taxon>
    </lineage>
</organism>
<dbReference type="InterPro" id="IPR036322">
    <property type="entry name" value="WD40_repeat_dom_sf"/>
</dbReference>
<dbReference type="Pfam" id="PF00400">
    <property type="entry name" value="WD40"/>
    <property type="match status" value="1"/>
</dbReference>
<evidence type="ECO:0000256" key="1">
    <source>
        <dbReference type="ARBA" id="ARBA00022574"/>
    </source>
</evidence>
<dbReference type="Gene3D" id="2.130.10.10">
    <property type="entry name" value="YVTN repeat-like/Quinoprotein amine dehydrogenase"/>
    <property type="match status" value="1"/>
</dbReference>
<keyword evidence="5" id="KW-1185">Reference proteome</keyword>
<comment type="caution">
    <text evidence="4">The sequence shown here is derived from an EMBL/GenBank/DDBJ whole genome shotgun (WGS) entry which is preliminary data.</text>
</comment>
<evidence type="ECO:0000313" key="4">
    <source>
        <dbReference type="EMBL" id="CAG5133153.1"/>
    </source>
</evidence>
<dbReference type="PROSITE" id="PS00678">
    <property type="entry name" value="WD_REPEATS_1"/>
    <property type="match status" value="1"/>
</dbReference>
<dbReference type="PROSITE" id="PS50294">
    <property type="entry name" value="WD_REPEATS_REGION"/>
    <property type="match status" value="1"/>
</dbReference>
<dbReference type="InterPro" id="IPR050630">
    <property type="entry name" value="WD_repeat_EMAP"/>
</dbReference>
<keyword evidence="1 3" id="KW-0853">WD repeat</keyword>
<dbReference type="PANTHER" id="PTHR13720">
    <property type="entry name" value="WD-40 REPEAT PROTEIN"/>
    <property type="match status" value="1"/>
</dbReference>
<name>A0A8S3ZUR8_9EUPU</name>
<dbReference type="EMBL" id="CAJHNH020005968">
    <property type="protein sequence ID" value="CAG5133153.1"/>
    <property type="molecule type" value="Genomic_DNA"/>
</dbReference>
<dbReference type="GO" id="GO:0008017">
    <property type="term" value="F:microtubule binding"/>
    <property type="evidence" value="ECO:0007669"/>
    <property type="project" value="TreeGrafter"/>
</dbReference>
<dbReference type="Proteomes" id="UP000678393">
    <property type="component" value="Unassembled WGS sequence"/>
</dbReference>
<dbReference type="OrthoDB" id="6129223at2759"/>
<evidence type="ECO:0000313" key="5">
    <source>
        <dbReference type="Proteomes" id="UP000678393"/>
    </source>
</evidence>
<keyword evidence="2" id="KW-0677">Repeat</keyword>
<dbReference type="PANTHER" id="PTHR13720:SF33">
    <property type="entry name" value="HELP DOMAIN-CONTAINING PROTEIN"/>
    <property type="match status" value="1"/>
</dbReference>
<dbReference type="InterPro" id="IPR019775">
    <property type="entry name" value="WD40_repeat_CS"/>
</dbReference>
<gene>
    <name evidence="4" type="ORF">CUNI_LOCUS18711</name>
</gene>
<feature type="non-terminal residue" evidence="4">
    <location>
        <position position="155"/>
    </location>
</feature>
<dbReference type="InterPro" id="IPR001680">
    <property type="entry name" value="WD40_rpt"/>
</dbReference>
<accession>A0A8S3ZUR8</accession>
<proteinExistence type="predicted"/>
<dbReference type="AlphaFoldDB" id="A0A8S3ZUR8"/>
<dbReference type="SUPFAM" id="SSF50978">
    <property type="entry name" value="WD40 repeat-like"/>
    <property type="match status" value="1"/>
</dbReference>
<dbReference type="SMART" id="SM00320">
    <property type="entry name" value="WD40"/>
    <property type="match status" value="2"/>
</dbReference>
<dbReference type="InterPro" id="IPR015943">
    <property type="entry name" value="WD40/YVTN_repeat-like_dom_sf"/>
</dbReference>
<evidence type="ECO:0000256" key="2">
    <source>
        <dbReference type="ARBA" id="ARBA00022737"/>
    </source>
</evidence>
<dbReference type="GO" id="GO:0005929">
    <property type="term" value="C:cilium"/>
    <property type="evidence" value="ECO:0007669"/>
    <property type="project" value="UniProtKB-ARBA"/>
</dbReference>
<sequence length="155" mass="16931">NNVTYTGAMSGDVYVWQESNLLRIVQKAHTGPVFAMFTTLRDGLIVTGGKEMPSKDNGPVKLWDQEMKRCKAFPFKESGSTADVVKSVCRAKGKILVGTKENSILEISEKTGTVQVIVAGHGEGEVWGLDQHPTTSRCITASYDGTVRLWDIPSK</sequence>
<evidence type="ECO:0000256" key="3">
    <source>
        <dbReference type="PROSITE-ProRule" id="PRU00221"/>
    </source>
</evidence>
<dbReference type="PROSITE" id="PS50082">
    <property type="entry name" value="WD_REPEATS_2"/>
    <property type="match status" value="1"/>
</dbReference>
<feature type="non-terminal residue" evidence="4">
    <location>
        <position position="1"/>
    </location>
</feature>
<reference evidence="4" key="1">
    <citation type="submission" date="2021-04" db="EMBL/GenBank/DDBJ databases">
        <authorList>
            <consortium name="Molecular Ecology Group"/>
        </authorList>
    </citation>
    <scope>NUCLEOTIDE SEQUENCE</scope>
</reference>
<protein>
    <submittedName>
        <fullName evidence="4">Uncharacterized protein</fullName>
    </submittedName>
</protein>